<proteinExistence type="predicted"/>
<reference evidence="2" key="1">
    <citation type="journal article" date="2022" name="Mol. Ecol. Resour.">
        <title>The genomes of chicory, endive, great burdock and yacon provide insights into Asteraceae palaeo-polyploidization history and plant inulin production.</title>
        <authorList>
            <person name="Fan W."/>
            <person name="Wang S."/>
            <person name="Wang H."/>
            <person name="Wang A."/>
            <person name="Jiang F."/>
            <person name="Liu H."/>
            <person name="Zhao H."/>
            <person name="Xu D."/>
            <person name="Zhang Y."/>
        </authorList>
    </citation>
    <scope>NUCLEOTIDE SEQUENCE [LARGE SCALE GENOMIC DNA]</scope>
    <source>
        <strain evidence="2">cv. Yunnan</strain>
    </source>
</reference>
<sequence>MSPSSSSKSTITPPLIQCRKRKRERESKISDIHTRFKQICPSIDSSLHFPQYSRSASLPSEISLSTVAGVQSPICRRSDDNYEEIEEFLHAHEASTYYKEEMDLSISCRLNRLPLSTVSPNLNFTRRQSHLRLLRHGRKLGVCRRSAPADL</sequence>
<keyword evidence="2" id="KW-1185">Reference proteome</keyword>
<accession>A0ACB9ETJ9</accession>
<dbReference type="EMBL" id="CM042034">
    <property type="protein sequence ID" value="KAI3761953.1"/>
    <property type="molecule type" value="Genomic_DNA"/>
</dbReference>
<comment type="caution">
    <text evidence="1">The sequence shown here is derived from an EMBL/GenBank/DDBJ whole genome shotgun (WGS) entry which is preliminary data.</text>
</comment>
<dbReference type="Proteomes" id="UP001056120">
    <property type="component" value="Linkage Group LG17"/>
</dbReference>
<name>A0ACB9ETJ9_9ASTR</name>
<organism evidence="1 2">
    <name type="scientific">Smallanthus sonchifolius</name>
    <dbReference type="NCBI Taxonomy" id="185202"/>
    <lineage>
        <taxon>Eukaryota</taxon>
        <taxon>Viridiplantae</taxon>
        <taxon>Streptophyta</taxon>
        <taxon>Embryophyta</taxon>
        <taxon>Tracheophyta</taxon>
        <taxon>Spermatophyta</taxon>
        <taxon>Magnoliopsida</taxon>
        <taxon>eudicotyledons</taxon>
        <taxon>Gunneridae</taxon>
        <taxon>Pentapetalae</taxon>
        <taxon>asterids</taxon>
        <taxon>campanulids</taxon>
        <taxon>Asterales</taxon>
        <taxon>Asteraceae</taxon>
        <taxon>Asteroideae</taxon>
        <taxon>Heliantheae alliance</taxon>
        <taxon>Millerieae</taxon>
        <taxon>Smallanthus</taxon>
    </lineage>
</organism>
<evidence type="ECO:0000313" key="2">
    <source>
        <dbReference type="Proteomes" id="UP001056120"/>
    </source>
</evidence>
<evidence type="ECO:0000313" key="1">
    <source>
        <dbReference type="EMBL" id="KAI3761953.1"/>
    </source>
</evidence>
<gene>
    <name evidence="1" type="ORF">L1987_52376</name>
</gene>
<reference evidence="1 2" key="2">
    <citation type="journal article" date="2022" name="Mol. Ecol. Resour.">
        <title>The genomes of chicory, endive, great burdock and yacon provide insights into Asteraceae paleo-polyploidization history and plant inulin production.</title>
        <authorList>
            <person name="Fan W."/>
            <person name="Wang S."/>
            <person name="Wang H."/>
            <person name="Wang A."/>
            <person name="Jiang F."/>
            <person name="Liu H."/>
            <person name="Zhao H."/>
            <person name="Xu D."/>
            <person name="Zhang Y."/>
        </authorList>
    </citation>
    <scope>NUCLEOTIDE SEQUENCE [LARGE SCALE GENOMIC DNA]</scope>
    <source>
        <strain evidence="2">cv. Yunnan</strain>
        <tissue evidence="1">Leaves</tissue>
    </source>
</reference>
<protein>
    <submittedName>
        <fullName evidence="1">Uncharacterized protein</fullName>
    </submittedName>
</protein>